<organism evidence="3">
    <name type="scientific">Uncultured marine euryarchaeote</name>
    <dbReference type="NCBI Taxonomy" id="257466"/>
    <lineage>
        <taxon>Archaea</taxon>
        <taxon>Methanobacteriati</taxon>
        <taxon>Methanobacteriota</taxon>
        <taxon>environmental samples</taxon>
    </lineage>
</organism>
<dbReference type="InterPro" id="IPR002104">
    <property type="entry name" value="Integrase_catalytic"/>
</dbReference>
<dbReference type="Gene3D" id="1.10.443.10">
    <property type="entry name" value="Intergrase catalytic core"/>
    <property type="match status" value="1"/>
</dbReference>
<dbReference type="InterPro" id="IPR011010">
    <property type="entry name" value="DNA_brk_join_enz"/>
</dbReference>
<dbReference type="CDD" id="cd00397">
    <property type="entry name" value="DNA_BRE_C"/>
    <property type="match status" value="1"/>
</dbReference>
<name>A0A1B0Z1X4_UNCAR</name>
<evidence type="ECO:0000259" key="2">
    <source>
        <dbReference type="PROSITE" id="PS51898"/>
    </source>
</evidence>
<evidence type="ECO:0000313" key="3">
    <source>
        <dbReference type="EMBL" id="ANO58200.1"/>
    </source>
</evidence>
<dbReference type="EMBL" id="KT997801">
    <property type="protein sequence ID" value="ANO58200.1"/>
    <property type="molecule type" value="Genomic_DNA"/>
</dbReference>
<accession>A0A1B0Z1X4</accession>
<feature type="domain" description="Tyr recombinase" evidence="2">
    <location>
        <begin position="173"/>
        <end position="365"/>
    </location>
</feature>
<dbReference type="GO" id="GO:0006310">
    <property type="term" value="P:DNA recombination"/>
    <property type="evidence" value="ECO:0007669"/>
    <property type="project" value="UniProtKB-KW"/>
</dbReference>
<protein>
    <recommendedName>
        <fullName evidence="2">Tyr recombinase domain-containing protein</fullName>
    </recommendedName>
</protein>
<dbReference type="InterPro" id="IPR013762">
    <property type="entry name" value="Integrase-like_cat_sf"/>
</dbReference>
<dbReference type="GO" id="GO:0015074">
    <property type="term" value="P:DNA integration"/>
    <property type="evidence" value="ECO:0007669"/>
    <property type="project" value="InterPro"/>
</dbReference>
<evidence type="ECO:0000256" key="1">
    <source>
        <dbReference type="ARBA" id="ARBA00023172"/>
    </source>
</evidence>
<dbReference type="AlphaFoldDB" id="A0A1B0Z1X4"/>
<dbReference type="GO" id="GO:0003677">
    <property type="term" value="F:DNA binding"/>
    <property type="evidence" value="ECO:0007669"/>
    <property type="project" value="InterPro"/>
</dbReference>
<dbReference type="SUPFAM" id="SSF56349">
    <property type="entry name" value="DNA breaking-rejoining enzymes"/>
    <property type="match status" value="1"/>
</dbReference>
<keyword evidence="1" id="KW-0233">DNA recombination</keyword>
<reference evidence="3" key="1">
    <citation type="submission" date="2015-11" db="EMBL/GenBank/DDBJ databases">
        <title>Genomes of Abundant and Widespread Viruses from the Deep Ocean.</title>
        <authorList>
            <person name="Mizuno C.M."/>
            <person name="Ghai R."/>
            <person name="Saghai A."/>
            <person name="Lopez-Garcia P."/>
            <person name="Rodriguez-Valera F."/>
        </authorList>
    </citation>
    <scope>NUCLEOTIDE SEQUENCE</scope>
</reference>
<dbReference type="PROSITE" id="PS51898">
    <property type="entry name" value="TYR_RECOMBINASE"/>
    <property type="match status" value="1"/>
</dbReference>
<proteinExistence type="predicted"/>
<sequence>MAEHIVKLSERTHEHREQLLEYQSQTDVSTASMGEIATDFTRSQVEEWQITEKSGQGKISAFNRWQMVFEEAGIDTPADLRDRARRANFCEVFNTNLEDGRFQQTYALKRQMELLKEMLTIAQIPKGIINKLMTGVEAIVKSFKIQKTHTTPYSAEQTKLVLSALDEWVADPSKAPSLTKDAGTKHGGTKAIRAPSEASLKRLRALTTISAIANCRISGLKTIKLEDVDLENKELSYHVTKARVFTEECKVRIPDWAIPAIASWVSFLTENRPNATHLCCGDNGNAGVVADSTLTRPLRNMMKHLDIVTTQNAGYHRFRASVASSALKAGEAPSRVAMALNHQDGGQLSTQYGQSATQVASNEVRSHWLDDIRPDIENIPDALTVEVPEWEVLPSDIKLMSNLRAIATGMLSNAFGDDYQRNPDADNPDINPYTDADLQAPAPSLNKCTYENGKLVSRDAVTGTITHEMVTELSQTQPSLVNPQVAGSNPAHGAKLNRVCRLLGLVQFC</sequence>